<accession>A0A6J7DEU9</accession>
<dbReference type="InterPro" id="IPR008972">
    <property type="entry name" value="Cupredoxin"/>
</dbReference>
<feature type="region of interest" description="Disordered" evidence="1">
    <location>
        <begin position="14"/>
        <end position="49"/>
    </location>
</feature>
<protein>
    <submittedName>
        <fullName evidence="2">Unannotated protein</fullName>
    </submittedName>
</protein>
<name>A0A6J7DEU9_9ZZZZ</name>
<dbReference type="AlphaFoldDB" id="A0A6J7DEU9"/>
<dbReference type="SUPFAM" id="SSF49503">
    <property type="entry name" value="Cupredoxins"/>
    <property type="match status" value="1"/>
</dbReference>
<evidence type="ECO:0000256" key="1">
    <source>
        <dbReference type="SAM" id="MobiDB-lite"/>
    </source>
</evidence>
<dbReference type="EMBL" id="CAFBLP010000011">
    <property type="protein sequence ID" value="CAB4867778.1"/>
    <property type="molecule type" value="Genomic_DNA"/>
</dbReference>
<reference evidence="2" key="1">
    <citation type="submission" date="2020-05" db="EMBL/GenBank/DDBJ databases">
        <authorList>
            <person name="Chiriac C."/>
            <person name="Salcher M."/>
            <person name="Ghai R."/>
            <person name="Kavagutti S V."/>
        </authorList>
    </citation>
    <scope>NUCLEOTIDE SEQUENCE</scope>
</reference>
<dbReference type="Gene3D" id="2.60.40.420">
    <property type="entry name" value="Cupredoxins - blue copper proteins"/>
    <property type="match status" value="1"/>
</dbReference>
<proteinExistence type="predicted"/>
<organism evidence="2">
    <name type="scientific">freshwater metagenome</name>
    <dbReference type="NCBI Taxonomy" id="449393"/>
    <lineage>
        <taxon>unclassified sequences</taxon>
        <taxon>metagenomes</taxon>
        <taxon>ecological metagenomes</taxon>
    </lineage>
</organism>
<gene>
    <name evidence="2" type="ORF">UFOPK3376_00639</name>
</gene>
<evidence type="ECO:0000313" key="2">
    <source>
        <dbReference type="EMBL" id="CAB4867778.1"/>
    </source>
</evidence>
<sequence length="529" mass="55816">MACSSTNDAAAPVVSPAITAPGSTTSDPVASTPSNTDAAATTSTVADRPLQAGAQRLHFEIGPIDIKPGQNNIDFTKGAIPKPAVDGWIVRIAPDLRLADGSIPGVDVIHLHHGVWLNSSAKDSTSRLPERFFAAGEEKTTMVLPVGYGYHYTASDNWTLNYMIHNLWPDEKQVWVTYDLDFIPADSAAAVGITPARPIWTDVQNGSLYPVFDVIKGSGRDGIYTYPDDAMSPYGDAAAKNVWTVDRDGVLLVTAGHLHPGGLRTDMWLQRTGATALAGHAKAGAPDTAHLFESLANYYEPAGAVSWDVSMTATPEAWRVAVHAGDVLSTTATYDSARASWYESMGIMIAWMADAPAPSEGPAADPFTTAVDVKGELTHGHLAENDNHGGAVDARYFDAAKLPSQPAAAPVQIADFIYAQGDMLRGDAIPTIAPGGSITYENLDAPLGNGEWHTITSCKAPCNAATGIAYPLADADIQFDSGQLGNAGVPTAGRVTWSTPTDLPAGTYTYFCRIHPVMRGAFRIGTGAP</sequence>
<feature type="compositionally biased region" description="Low complexity" evidence="1">
    <location>
        <begin position="30"/>
        <end position="46"/>
    </location>
</feature>